<feature type="transmembrane region" description="Helical" evidence="6">
    <location>
        <begin position="213"/>
        <end position="232"/>
    </location>
</feature>
<evidence type="ECO:0000256" key="6">
    <source>
        <dbReference type="SAM" id="Phobius"/>
    </source>
</evidence>
<gene>
    <name evidence="7" type="ORF">PRZ48_012663</name>
</gene>
<protein>
    <recommendedName>
        <fullName evidence="9">Major facilitator superfamily (MFS) profile domain-containing protein</fullName>
    </recommendedName>
</protein>
<dbReference type="PANTHER" id="PTHR43791:SF36">
    <property type="entry name" value="TRANSPORTER, PUTATIVE (AFU_ORTHOLOGUE AFUA_6G08340)-RELATED"/>
    <property type="match status" value="1"/>
</dbReference>
<dbReference type="Gene3D" id="1.20.1250.20">
    <property type="entry name" value="MFS general substrate transporter like domains"/>
    <property type="match status" value="1"/>
</dbReference>
<dbReference type="InterPro" id="IPR036259">
    <property type="entry name" value="MFS_trans_sf"/>
</dbReference>
<keyword evidence="5 6" id="KW-0472">Membrane</keyword>
<comment type="subcellular location">
    <subcellularLocation>
        <location evidence="1">Membrane</location>
        <topology evidence="1">Multi-pass membrane protein</topology>
    </subcellularLocation>
</comment>
<evidence type="ECO:0000313" key="7">
    <source>
        <dbReference type="EMBL" id="KAK4496681.1"/>
    </source>
</evidence>
<feature type="transmembrane region" description="Helical" evidence="6">
    <location>
        <begin position="275"/>
        <end position="295"/>
    </location>
</feature>
<evidence type="ECO:0000256" key="2">
    <source>
        <dbReference type="ARBA" id="ARBA00022448"/>
    </source>
</evidence>
<evidence type="ECO:0008006" key="9">
    <source>
        <dbReference type="Google" id="ProtNLM"/>
    </source>
</evidence>
<evidence type="ECO:0000256" key="3">
    <source>
        <dbReference type="ARBA" id="ARBA00022692"/>
    </source>
</evidence>
<organism evidence="7 8">
    <name type="scientific">Zasmidium cellare</name>
    <name type="common">Wine cellar mold</name>
    <name type="synonym">Racodium cellare</name>
    <dbReference type="NCBI Taxonomy" id="395010"/>
    <lineage>
        <taxon>Eukaryota</taxon>
        <taxon>Fungi</taxon>
        <taxon>Dikarya</taxon>
        <taxon>Ascomycota</taxon>
        <taxon>Pezizomycotina</taxon>
        <taxon>Dothideomycetes</taxon>
        <taxon>Dothideomycetidae</taxon>
        <taxon>Mycosphaerellales</taxon>
        <taxon>Mycosphaerellaceae</taxon>
        <taxon>Zasmidium</taxon>
    </lineage>
</organism>
<keyword evidence="2" id="KW-0813">Transport</keyword>
<reference evidence="7 8" key="1">
    <citation type="journal article" date="2023" name="G3 (Bethesda)">
        <title>A chromosome-level genome assembly of Zasmidium syzygii isolated from banana leaves.</title>
        <authorList>
            <person name="van Westerhoven A.C."/>
            <person name="Mehrabi R."/>
            <person name="Talebi R."/>
            <person name="Steentjes M.B.F."/>
            <person name="Corcolon B."/>
            <person name="Chong P.A."/>
            <person name="Kema G.H.J."/>
            <person name="Seidl M.F."/>
        </authorList>
    </citation>
    <scope>NUCLEOTIDE SEQUENCE [LARGE SCALE GENOMIC DNA]</scope>
    <source>
        <strain evidence="7 8">P124</strain>
    </source>
</reference>
<dbReference type="InterPro" id="IPR011701">
    <property type="entry name" value="MFS"/>
</dbReference>
<evidence type="ECO:0000313" key="8">
    <source>
        <dbReference type="Proteomes" id="UP001305779"/>
    </source>
</evidence>
<dbReference type="EMBL" id="JAXOVC010000010">
    <property type="protein sequence ID" value="KAK4496681.1"/>
    <property type="molecule type" value="Genomic_DNA"/>
</dbReference>
<dbReference type="Pfam" id="PF07690">
    <property type="entry name" value="MFS_1"/>
    <property type="match status" value="1"/>
</dbReference>
<feature type="transmembrane region" description="Helical" evidence="6">
    <location>
        <begin position="343"/>
        <end position="363"/>
    </location>
</feature>
<name>A0ABR0E5I2_ZASCE</name>
<proteinExistence type="predicted"/>
<feature type="transmembrane region" description="Helical" evidence="6">
    <location>
        <begin position="241"/>
        <end position="263"/>
    </location>
</feature>
<comment type="caution">
    <text evidence="7">The sequence shown here is derived from an EMBL/GenBank/DDBJ whole genome shotgun (WGS) entry which is preliminary data.</text>
</comment>
<sequence length="460" mass="51624">MDSYLRYYSRPPAVEAARLLRGSDGYTAQHTVDLLPTMSSIQTARSSPDIEKAAVITTSSPDPHQLHVVTRGTEPAKQLEDIDGQIVGFDASLMAARTSLTGDEEKRLLRRLDWRILPLMPLMYVFKNIDQANMSNLLVMNRGTPRNILQDLQMTSNQFNLVNVAYYVPYIIAEAPSNLLLKHFRPSVTWGLMLCLHAVVSNAGGLFTVRAFLGLFEAGLWPGLLLQLCYWYRPDETPKRVVVITVCGNFSPVIGSALAYALNGVAARGMAGWKWLVLTEGLFTVVLGIAVFFLLPDFPANAKWLSEKEKAFLQARLPSNSPRDMESDFSWKQFVQTLKDRNLWLFLLTWSLFTIGTAGLHFYQPTVIANLGFTTLAQVQIGAAIGPQIFNSRFAPRYTTSFAIGLGFVGVSILMAAVTWWATYRVEYDTRMLRRARLAARKRDETVLDDVDLNADKKRR</sequence>
<dbReference type="SUPFAM" id="SSF103473">
    <property type="entry name" value="MFS general substrate transporter"/>
    <property type="match status" value="1"/>
</dbReference>
<keyword evidence="4 6" id="KW-1133">Transmembrane helix</keyword>
<evidence type="ECO:0000256" key="4">
    <source>
        <dbReference type="ARBA" id="ARBA00022989"/>
    </source>
</evidence>
<keyword evidence="8" id="KW-1185">Reference proteome</keyword>
<accession>A0ABR0E5I2</accession>
<evidence type="ECO:0000256" key="5">
    <source>
        <dbReference type="ARBA" id="ARBA00023136"/>
    </source>
</evidence>
<keyword evidence="3 6" id="KW-0812">Transmembrane</keyword>
<dbReference type="PANTHER" id="PTHR43791">
    <property type="entry name" value="PERMEASE-RELATED"/>
    <property type="match status" value="1"/>
</dbReference>
<dbReference type="Proteomes" id="UP001305779">
    <property type="component" value="Unassembled WGS sequence"/>
</dbReference>
<feature type="transmembrane region" description="Helical" evidence="6">
    <location>
        <begin position="402"/>
        <end position="424"/>
    </location>
</feature>
<evidence type="ECO:0000256" key="1">
    <source>
        <dbReference type="ARBA" id="ARBA00004141"/>
    </source>
</evidence>